<dbReference type="STRING" id="1399147.P618_200525"/>
<comment type="cofactor">
    <cofactor evidence="2">
        <name>Mg(2+)</name>
        <dbReference type="ChEBI" id="CHEBI:18420"/>
    </cofactor>
</comment>
<dbReference type="GO" id="GO:0009102">
    <property type="term" value="P:biotin biosynthetic process"/>
    <property type="evidence" value="ECO:0007669"/>
    <property type="project" value="UniProtKB-UniRule"/>
</dbReference>
<keyword evidence="2" id="KW-0547">Nucleotide-binding</keyword>
<keyword evidence="2" id="KW-0460">Magnesium</keyword>
<dbReference type="AlphaFoldDB" id="W6TDW6"/>
<comment type="function">
    <text evidence="2">Catalyzes a mechanistically unusual reaction, the ATP-dependent insertion of CO2 between the N7 and N8 nitrogen atoms of 7,8-diaminopelargonic acid (DAPA, also called 7,8-diammoniononanoate) to form a ureido ring.</text>
</comment>
<organism evidence="3 4">
    <name type="scientific">Holospora obtusa F1</name>
    <dbReference type="NCBI Taxonomy" id="1399147"/>
    <lineage>
        <taxon>Bacteria</taxon>
        <taxon>Pseudomonadati</taxon>
        <taxon>Pseudomonadota</taxon>
        <taxon>Alphaproteobacteria</taxon>
        <taxon>Holosporales</taxon>
        <taxon>Holosporaceae</taxon>
        <taxon>Holospora</taxon>
    </lineage>
</organism>
<comment type="pathway">
    <text evidence="2">Cofactor biosynthesis; biotin biosynthesis; biotin from 7,8-diaminononanoate: step 1/2.</text>
</comment>
<sequence length="206" mass="22943">MKIFITGTDTNVGKTVISAWIAIHTKSAYFKPIQTGEKEGSDCQNVKKISPFTQIYSPIYGYQDTLSPHLAANLKNDFIQLKKITLPRASNIVIEGAGGILVPLNETHLMIDLIQKFDVPVILVSRTSLGTINHTLLSLEALRARNISILGVIMNGDQNTENSQAIKNYGRTTILAEFPKLCKVSYSELKKINFSENFQNLLFRKS</sequence>
<dbReference type="InterPro" id="IPR027417">
    <property type="entry name" value="P-loop_NTPase"/>
</dbReference>
<evidence type="ECO:0000256" key="1">
    <source>
        <dbReference type="ARBA" id="ARBA00022756"/>
    </source>
</evidence>
<keyword evidence="2" id="KW-0067">ATP-binding</keyword>
<dbReference type="CDD" id="cd03109">
    <property type="entry name" value="DTBS"/>
    <property type="match status" value="1"/>
</dbReference>
<gene>
    <name evidence="2" type="primary">bioD</name>
    <name evidence="3" type="ORF">P618_200525</name>
</gene>
<name>W6TDW6_HOLOB</name>
<comment type="subcellular location">
    <subcellularLocation>
        <location evidence="2">Cytoplasm</location>
    </subcellularLocation>
</comment>
<keyword evidence="2" id="KW-0436">Ligase</keyword>
<proteinExistence type="inferred from homology"/>
<dbReference type="PANTHER" id="PTHR43210">
    <property type="entry name" value="DETHIOBIOTIN SYNTHETASE"/>
    <property type="match status" value="1"/>
</dbReference>
<dbReference type="EC" id="6.3.3.3" evidence="2"/>
<comment type="caution">
    <text evidence="2">Lacks conserved residue(s) required for the propagation of feature annotation.</text>
</comment>
<dbReference type="OrthoDB" id="9802097at2"/>
<dbReference type="NCBIfam" id="TIGR00347">
    <property type="entry name" value="bioD"/>
    <property type="match status" value="1"/>
</dbReference>
<dbReference type="eggNOG" id="COG0132">
    <property type="taxonomic scope" value="Bacteria"/>
</dbReference>
<dbReference type="HAMAP" id="MF_00336">
    <property type="entry name" value="BioD"/>
    <property type="match status" value="1"/>
</dbReference>
<evidence type="ECO:0000313" key="3">
    <source>
        <dbReference type="EMBL" id="ETZ07293.1"/>
    </source>
</evidence>
<dbReference type="Gene3D" id="3.40.50.300">
    <property type="entry name" value="P-loop containing nucleotide triphosphate hydrolases"/>
    <property type="match status" value="1"/>
</dbReference>
<dbReference type="InterPro" id="IPR004472">
    <property type="entry name" value="DTB_synth_BioD"/>
</dbReference>
<dbReference type="GO" id="GO:0005829">
    <property type="term" value="C:cytosol"/>
    <property type="evidence" value="ECO:0007669"/>
    <property type="project" value="TreeGrafter"/>
</dbReference>
<dbReference type="PIRSF" id="PIRSF006755">
    <property type="entry name" value="DTB_synth"/>
    <property type="match status" value="1"/>
</dbReference>
<feature type="binding site" evidence="2">
    <location>
        <begin position="11"/>
        <end position="16"/>
    </location>
    <ligand>
        <name>ATP</name>
        <dbReference type="ChEBI" id="CHEBI:30616"/>
    </ligand>
</feature>
<dbReference type="GO" id="GO:0000287">
    <property type="term" value="F:magnesium ion binding"/>
    <property type="evidence" value="ECO:0007669"/>
    <property type="project" value="UniProtKB-UniRule"/>
</dbReference>
<feature type="binding site" evidence="2">
    <location>
        <position position="95"/>
    </location>
    <ligand>
        <name>Mg(2+)</name>
        <dbReference type="ChEBI" id="CHEBI:18420"/>
    </ligand>
</feature>
<dbReference type="EMBL" id="AWTR02000054">
    <property type="protein sequence ID" value="ETZ07293.1"/>
    <property type="molecule type" value="Genomic_DNA"/>
</dbReference>
<dbReference type="GO" id="GO:0005524">
    <property type="term" value="F:ATP binding"/>
    <property type="evidence" value="ECO:0007669"/>
    <property type="project" value="UniProtKB-UniRule"/>
</dbReference>
<reference evidence="3 4" key="1">
    <citation type="journal article" date="2014" name="FEMS Microbiol. Lett.">
        <title>Draft genome sequences of three Holospora species (Holospora obtusa, Holospora undulata, and Holospora elegans), endonuclear symbiotic bacteria of the ciliate Paramecium caudatum.</title>
        <authorList>
            <person name="Dohra H."/>
            <person name="Tanaka K."/>
            <person name="Suzuki T."/>
            <person name="Fujishima M."/>
            <person name="Suzuki H."/>
        </authorList>
    </citation>
    <scope>NUCLEOTIDE SEQUENCE [LARGE SCALE GENOMIC DNA]</scope>
    <source>
        <strain evidence="3 4">F1</strain>
    </source>
</reference>
<feature type="binding site" evidence="2">
    <location>
        <position position="42"/>
    </location>
    <ligand>
        <name>ATP</name>
        <dbReference type="ChEBI" id="CHEBI:30616"/>
    </ligand>
</feature>
<feature type="binding site" evidence="2">
    <location>
        <position position="42"/>
    </location>
    <ligand>
        <name>Mg(2+)</name>
        <dbReference type="ChEBI" id="CHEBI:18420"/>
    </ligand>
</feature>
<protein>
    <recommendedName>
        <fullName evidence="2">ATP-dependent dethiobiotin synthetase BioD</fullName>
        <ecNumber evidence="2">6.3.3.3</ecNumber>
    </recommendedName>
    <alternativeName>
        <fullName evidence="2">DTB synthetase</fullName>
        <shortName evidence="2">DTBS</shortName>
    </alternativeName>
    <alternativeName>
        <fullName evidence="2">Dethiobiotin synthase</fullName>
    </alternativeName>
</protein>
<accession>W6TDW6</accession>
<dbReference type="SUPFAM" id="SSF52540">
    <property type="entry name" value="P-loop containing nucleoside triphosphate hydrolases"/>
    <property type="match status" value="1"/>
</dbReference>
<comment type="subunit">
    <text evidence="2">Homodimer.</text>
</comment>
<dbReference type="Proteomes" id="UP000019112">
    <property type="component" value="Unassembled WGS sequence"/>
</dbReference>
<evidence type="ECO:0000313" key="4">
    <source>
        <dbReference type="Proteomes" id="UP000019112"/>
    </source>
</evidence>
<dbReference type="GO" id="GO:0004141">
    <property type="term" value="F:dethiobiotin synthase activity"/>
    <property type="evidence" value="ECO:0007669"/>
    <property type="project" value="UniProtKB-UniRule"/>
</dbReference>
<dbReference type="RefSeq" id="WP_021827133.1">
    <property type="nucleotide sequence ID" value="NZ_AWTR02000054.1"/>
</dbReference>
<dbReference type="UniPathway" id="UPA00078">
    <property type="reaction ID" value="UER00161"/>
</dbReference>
<dbReference type="Pfam" id="PF13500">
    <property type="entry name" value="AAA_26"/>
    <property type="match status" value="1"/>
</dbReference>
<comment type="caution">
    <text evidence="3">The sequence shown here is derived from an EMBL/GenBank/DDBJ whole genome shotgun (WGS) entry which is preliminary data.</text>
</comment>
<feature type="binding site" evidence="2">
    <location>
        <begin position="95"/>
        <end position="98"/>
    </location>
    <ligand>
        <name>ATP</name>
        <dbReference type="ChEBI" id="CHEBI:30616"/>
    </ligand>
</feature>
<keyword evidence="4" id="KW-1185">Reference proteome</keyword>
<feature type="binding site" evidence="2">
    <location>
        <position position="15"/>
    </location>
    <ligand>
        <name>Mg(2+)</name>
        <dbReference type="ChEBI" id="CHEBI:18420"/>
    </ligand>
</feature>
<dbReference type="PANTHER" id="PTHR43210:SF5">
    <property type="entry name" value="DETHIOBIOTIN SYNTHETASE"/>
    <property type="match status" value="1"/>
</dbReference>
<feature type="active site" evidence="2">
    <location>
        <position position="31"/>
    </location>
</feature>
<evidence type="ECO:0000256" key="2">
    <source>
        <dbReference type="HAMAP-Rule" id="MF_00336"/>
    </source>
</evidence>
<keyword evidence="2" id="KW-0963">Cytoplasm</keyword>
<comment type="catalytic activity">
    <reaction evidence="2">
        <text>(7R,8S)-7,8-diammoniononanoate + CO2 + ATP = (4R,5S)-dethiobiotin + ADP + phosphate + 3 H(+)</text>
        <dbReference type="Rhea" id="RHEA:15805"/>
        <dbReference type="ChEBI" id="CHEBI:15378"/>
        <dbReference type="ChEBI" id="CHEBI:16526"/>
        <dbReference type="ChEBI" id="CHEBI:30616"/>
        <dbReference type="ChEBI" id="CHEBI:43474"/>
        <dbReference type="ChEBI" id="CHEBI:149469"/>
        <dbReference type="ChEBI" id="CHEBI:149473"/>
        <dbReference type="ChEBI" id="CHEBI:456216"/>
        <dbReference type="EC" id="6.3.3.3"/>
    </reaction>
</comment>
<keyword evidence="2" id="KW-0479">Metal-binding</keyword>
<comment type="similarity">
    <text evidence="2">Belongs to the dethiobiotin synthetase family.</text>
</comment>
<feature type="binding site" evidence="2">
    <location>
        <position position="35"/>
    </location>
    <ligand>
        <name>substrate</name>
    </ligand>
</feature>
<keyword evidence="1 2" id="KW-0093">Biotin biosynthesis</keyword>